<proteinExistence type="predicted"/>
<evidence type="ECO:0000313" key="3">
    <source>
        <dbReference type="Ensembl" id="ENSSPAP00000030949.1"/>
    </source>
</evidence>
<feature type="domain" description="DPF1-3 N-terminal" evidence="2">
    <location>
        <begin position="118"/>
        <end position="188"/>
    </location>
</feature>
<evidence type="ECO:0000259" key="2">
    <source>
        <dbReference type="Pfam" id="PF14051"/>
    </source>
</evidence>
<feature type="compositionally biased region" description="Basic residues" evidence="1">
    <location>
        <begin position="271"/>
        <end position="285"/>
    </location>
</feature>
<dbReference type="InterPro" id="IPR051580">
    <property type="entry name" value="ZnF-Chromatin_assoc"/>
</dbReference>
<evidence type="ECO:0000256" key="1">
    <source>
        <dbReference type="SAM" id="MobiDB-lite"/>
    </source>
</evidence>
<feature type="region of interest" description="Disordered" evidence="1">
    <location>
        <begin position="335"/>
        <end position="373"/>
    </location>
</feature>
<feature type="compositionally biased region" description="Polar residues" evidence="1">
    <location>
        <begin position="429"/>
        <end position="439"/>
    </location>
</feature>
<dbReference type="PANTHER" id="PTHR23057:SF5">
    <property type="entry name" value="ZINC FINGER PROTEIN UBI-D4"/>
    <property type="match status" value="1"/>
</dbReference>
<sequence length="462" mass="51960">MLIFCAIYTAWCQHARGGKLHLISIQATVRVSLKKKVLLFSCVQYKYKGKPFKIILTVYPVRPRPVRSCRECIGPRIHPALRLVNSRRFPSELQDADIALHCSKMAAVIQNPLKALGDQFYKEAIEQCRSYNARLCAERSVRLPFLDSQTGVAQNNCYIWMERHHRSPGVAAGQMYTYPARCWRKKRRLHNTTDPRLGIYGLQLDGGLMSKDALPTQSTTLEALLRGEGLDKRNSSKNDEESLLEIQRVLEADAAEDAFNDDDDYEVDTPKRRHRGKGRGRGSGRRRTDLDDDKPYVCDNRYKQKQNSKSSTSVCAKRYRNRTGLSYHYTHSHLAEEDRAGERSAVASRSPSAPQTERHKRPKGPGGTSIPNNYCNKCQGSNKKTGKSGSPCSACQCTSEFVTPTVHNRTDCGEEKEDGTFAGAEELFGTTSESDTSTFHGFEDDELEEPATNSNGISSRHR</sequence>
<feature type="compositionally biased region" description="Polar residues" evidence="1">
    <location>
        <begin position="451"/>
        <end position="462"/>
    </location>
</feature>
<dbReference type="Ensembl" id="ENSSPAT00000031446.1">
    <property type="protein sequence ID" value="ENSSPAP00000030949.1"/>
    <property type="gene ID" value="ENSSPAG00000023202.1"/>
</dbReference>
<feature type="compositionally biased region" description="Acidic residues" evidence="1">
    <location>
        <begin position="255"/>
        <end position="267"/>
    </location>
</feature>
<name>A0A3B5BIA9_9TELE</name>
<feature type="region of interest" description="Disordered" evidence="1">
    <location>
        <begin position="409"/>
        <end position="462"/>
    </location>
</feature>
<dbReference type="Pfam" id="PF14051">
    <property type="entry name" value="DPF1-3_N"/>
    <property type="match status" value="1"/>
</dbReference>
<reference evidence="3" key="1">
    <citation type="submission" date="2023-09" db="UniProtKB">
        <authorList>
            <consortium name="Ensembl"/>
        </authorList>
    </citation>
    <scope>IDENTIFICATION</scope>
</reference>
<dbReference type="AlphaFoldDB" id="A0A3B5BIA9"/>
<accession>A0A3B5BIA9</accession>
<dbReference type="InterPro" id="IPR025750">
    <property type="entry name" value="DPF1-3_N"/>
</dbReference>
<feature type="compositionally biased region" description="Basic and acidic residues" evidence="1">
    <location>
        <begin position="286"/>
        <end position="302"/>
    </location>
</feature>
<organism evidence="3">
    <name type="scientific">Stegastes partitus</name>
    <name type="common">bicolor damselfish</name>
    <dbReference type="NCBI Taxonomy" id="144197"/>
    <lineage>
        <taxon>Eukaryota</taxon>
        <taxon>Metazoa</taxon>
        <taxon>Chordata</taxon>
        <taxon>Craniata</taxon>
        <taxon>Vertebrata</taxon>
        <taxon>Euteleostomi</taxon>
        <taxon>Actinopterygii</taxon>
        <taxon>Neopterygii</taxon>
        <taxon>Teleostei</taxon>
        <taxon>Neoteleostei</taxon>
        <taxon>Acanthomorphata</taxon>
        <taxon>Ovalentaria</taxon>
        <taxon>Pomacentridae</taxon>
        <taxon>Stegastes</taxon>
    </lineage>
</organism>
<feature type="compositionally biased region" description="Polar residues" evidence="1">
    <location>
        <begin position="305"/>
        <end position="314"/>
    </location>
</feature>
<feature type="compositionally biased region" description="Low complexity" evidence="1">
    <location>
        <begin position="343"/>
        <end position="354"/>
    </location>
</feature>
<dbReference type="STRING" id="144197.ENSSPAP00000030949"/>
<protein>
    <submittedName>
        <fullName evidence="3">Zinc finger protein DPF3-like</fullName>
    </submittedName>
</protein>
<dbReference type="GO" id="GO:0005634">
    <property type="term" value="C:nucleus"/>
    <property type="evidence" value="ECO:0007669"/>
    <property type="project" value="TreeGrafter"/>
</dbReference>
<feature type="region of interest" description="Disordered" evidence="1">
    <location>
        <begin position="255"/>
        <end position="315"/>
    </location>
</feature>
<dbReference type="PANTHER" id="PTHR23057">
    <property type="entry name" value="JUXTAPOSED WITH ANOTHER ZINC FINGER PROTEIN 1"/>
    <property type="match status" value="1"/>
</dbReference>
<dbReference type="GeneTree" id="ENSGT00940000155070"/>